<reference evidence="1 2" key="1">
    <citation type="submission" date="2020-10" db="EMBL/GenBank/DDBJ databases">
        <title>Mucilaginibacter mali sp. nov., isolated from rhizosphere soil of apple orchard.</title>
        <authorList>
            <person name="Lee J.-S."/>
            <person name="Kim H.S."/>
            <person name="Kim J.-S."/>
        </authorList>
    </citation>
    <scope>NUCLEOTIDE SEQUENCE [LARGE SCALE GENOMIC DNA]</scope>
    <source>
        <strain evidence="1 2">KCTC 23157</strain>
    </source>
</reference>
<name>A0ABR9XGV7_9SPHI</name>
<proteinExistence type="predicted"/>
<evidence type="ECO:0000313" key="1">
    <source>
        <dbReference type="EMBL" id="MBE9666238.1"/>
    </source>
</evidence>
<dbReference type="Proteomes" id="UP000632774">
    <property type="component" value="Unassembled WGS sequence"/>
</dbReference>
<evidence type="ECO:0000313" key="2">
    <source>
        <dbReference type="Proteomes" id="UP000632774"/>
    </source>
</evidence>
<accession>A0ABR9XGV7</accession>
<comment type="caution">
    <text evidence="1">The sequence shown here is derived from an EMBL/GenBank/DDBJ whole genome shotgun (WGS) entry which is preliminary data.</text>
</comment>
<keyword evidence="2" id="KW-1185">Reference proteome</keyword>
<organism evidence="1 2">
    <name type="scientific">Mucilaginibacter boryungensis</name>
    <dbReference type="NCBI Taxonomy" id="768480"/>
    <lineage>
        <taxon>Bacteria</taxon>
        <taxon>Pseudomonadati</taxon>
        <taxon>Bacteroidota</taxon>
        <taxon>Sphingobacteriia</taxon>
        <taxon>Sphingobacteriales</taxon>
        <taxon>Sphingobacteriaceae</taxon>
        <taxon>Mucilaginibacter</taxon>
    </lineage>
</organism>
<sequence>METTTKPQKTGGVGLIAADQKIENLLKQPTISRDDLEPFNSLERKRLAETCTAMLAKLKDTERDDFFAKIDAVITPFTKSDIWYYNHAAITDAISALMLQYGTMPGRKEIAEKTGLSRQTINKHLKEYHRQPQFAAGMEQFSFMAPSVLTSVFKSALKGDTKAARLYLEITGAVNKSRANTVINEQNNYIQINNTILSQENLNQLTAEQLNQIESIVLDRR</sequence>
<protein>
    <submittedName>
        <fullName evidence="1">Uncharacterized protein</fullName>
    </submittedName>
</protein>
<dbReference type="RefSeq" id="WP_194105607.1">
    <property type="nucleotide sequence ID" value="NZ_JADFFM010000001.1"/>
</dbReference>
<dbReference type="EMBL" id="JADFFM010000001">
    <property type="protein sequence ID" value="MBE9666238.1"/>
    <property type="molecule type" value="Genomic_DNA"/>
</dbReference>
<gene>
    <name evidence="1" type="ORF">IRJ18_07690</name>
</gene>